<dbReference type="InterPro" id="IPR036291">
    <property type="entry name" value="NAD(P)-bd_dom_sf"/>
</dbReference>
<dbReference type="SMART" id="SM01002">
    <property type="entry name" value="AlaDh_PNT_C"/>
    <property type="match status" value="1"/>
</dbReference>
<feature type="binding site" evidence="9">
    <location>
        <position position="197"/>
    </location>
    <ligand>
        <name>NAD(+)</name>
        <dbReference type="ChEBI" id="CHEBI:57540"/>
    </ligand>
</feature>
<feature type="active site" description="Proton donor/acceptor" evidence="7">
    <location>
        <position position="269"/>
    </location>
</feature>
<name>W4QFK1_9BACI</name>
<feature type="binding site" evidence="9">
    <location>
        <begin position="238"/>
        <end position="239"/>
    </location>
    <ligand>
        <name>NAD(+)</name>
        <dbReference type="ChEBI" id="CHEBI:57540"/>
    </ligand>
</feature>
<dbReference type="UniPathway" id="UPA00527">
    <property type="reaction ID" value="UER00585"/>
</dbReference>
<evidence type="ECO:0000313" key="12">
    <source>
        <dbReference type="EMBL" id="GAE30861.1"/>
    </source>
</evidence>
<dbReference type="FunFam" id="3.40.50.720:FF:000049">
    <property type="entry name" value="Alanine dehydrogenase"/>
    <property type="match status" value="1"/>
</dbReference>
<dbReference type="STRING" id="1236971.JCM9152_2285"/>
<dbReference type="PANTHER" id="PTHR42795">
    <property type="entry name" value="ALANINE DEHYDROGENASE"/>
    <property type="match status" value="1"/>
</dbReference>
<dbReference type="RefSeq" id="WP_035343900.1">
    <property type="nucleotide sequence ID" value="NZ_BAUU01000014.1"/>
</dbReference>
<evidence type="ECO:0000256" key="8">
    <source>
        <dbReference type="PIRSR" id="PIRSR000183-2"/>
    </source>
</evidence>
<dbReference type="GO" id="GO:0000286">
    <property type="term" value="F:alanine dehydrogenase activity"/>
    <property type="evidence" value="ECO:0007669"/>
    <property type="project" value="UniProtKB-UniRule"/>
</dbReference>
<dbReference type="OrthoDB" id="9804592at2"/>
<comment type="pathway">
    <text evidence="1">Amino-acid degradation; L-alanine degradation via dehydrogenase pathway; NH(3) and pyruvate from L-alanine: step 1/1.</text>
</comment>
<evidence type="ECO:0000256" key="9">
    <source>
        <dbReference type="PIRSR" id="PIRSR000183-3"/>
    </source>
</evidence>
<feature type="binding site" evidence="8">
    <location>
        <position position="15"/>
    </location>
    <ligand>
        <name>substrate</name>
    </ligand>
</feature>
<keyword evidence="4 6" id="KW-0560">Oxidoreductase</keyword>
<organism evidence="12 13">
    <name type="scientific">Halalkalibacter hemicellulosilyticusJCM 9152</name>
    <dbReference type="NCBI Taxonomy" id="1236971"/>
    <lineage>
        <taxon>Bacteria</taxon>
        <taxon>Bacillati</taxon>
        <taxon>Bacillota</taxon>
        <taxon>Bacilli</taxon>
        <taxon>Bacillales</taxon>
        <taxon>Bacillaceae</taxon>
        <taxon>Halalkalibacter</taxon>
    </lineage>
</organism>
<feature type="domain" description="Alanine dehydrogenase/pyridine nucleotide transhydrogenase NAD(H)-binding" evidence="10">
    <location>
        <begin position="148"/>
        <end position="297"/>
    </location>
</feature>
<dbReference type="Proteomes" id="UP000018895">
    <property type="component" value="Unassembled WGS sequence"/>
</dbReference>
<dbReference type="SUPFAM" id="SSF52283">
    <property type="entry name" value="Formate/glycerate dehydrogenase catalytic domain-like"/>
    <property type="match status" value="1"/>
</dbReference>
<comment type="catalytic activity">
    <reaction evidence="6">
        <text>L-alanine + NAD(+) + H2O = pyruvate + NH4(+) + NADH + H(+)</text>
        <dbReference type="Rhea" id="RHEA:18405"/>
        <dbReference type="ChEBI" id="CHEBI:15361"/>
        <dbReference type="ChEBI" id="CHEBI:15377"/>
        <dbReference type="ChEBI" id="CHEBI:15378"/>
        <dbReference type="ChEBI" id="CHEBI:28938"/>
        <dbReference type="ChEBI" id="CHEBI:57540"/>
        <dbReference type="ChEBI" id="CHEBI:57945"/>
        <dbReference type="ChEBI" id="CHEBI:57972"/>
        <dbReference type="EC" id="1.4.1.1"/>
    </reaction>
</comment>
<dbReference type="GO" id="GO:0005886">
    <property type="term" value="C:plasma membrane"/>
    <property type="evidence" value="ECO:0007669"/>
    <property type="project" value="TreeGrafter"/>
</dbReference>
<dbReference type="Gene3D" id="3.40.50.720">
    <property type="entry name" value="NAD(P)-binding Rossmann-like Domain"/>
    <property type="match status" value="2"/>
</dbReference>
<evidence type="ECO:0000256" key="6">
    <source>
        <dbReference type="PIRNR" id="PIRNR000183"/>
    </source>
</evidence>
<dbReference type="AlphaFoldDB" id="W4QFK1"/>
<evidence type="ECO:0000256" key="7">
    <source>
        <dbReference type="PIRSR" id="PIRSR000183-1"/>
    </source>
</evidence>
<protein>
    <recommendedName>
        <fullName evidence="3 6">Alanine dehydrogenase</fullName>
        <ecNumber evidence="3 6">1.4.1.1</ecNumber>
    </recommendedName>
</protein>
<evidence type="ECO:0000256" key="5">
    <source>
        <dbReference type="ARBA" id="ARBA00023027"/>
    </source>
</evidence>
<feature type="binding site" evidence="8">
    <location>
        <position position="75"/>
    </location>
    <ligand>
        <name>substrate</name>
    </ligand>
</feature>
<comment type="similarity">
    <text evidence="2 6">Belongs to the AlaDH/PNT family.</text>
</comment>
<dbReference type="GO" id="GO:0042853">
    <property type="term" value="P:L-alanine catabolic process"/>
    <property type="evidence" value="ECO:0007669"/>
    <property type="project" value="UniProtKB-UniPathway"/>
</dbReference>
<sequence>MIIGVPREVKNNENRVAMTPASVSTLVQLGHCVLVEQGAGEGSGFFDQYYVDVGAEIINEAEVVWRRAEMIVKVKEPLPSEYQYFRQGLILFTYLHLAAVRELAEALMKSGVIAIAYETVQMGNTLPLLTPMSEVAGRMATQVGAQFLEKPKGGTGILLSGVPGVSRGTVTVIGGGIVGTNAAKIAIGLGANVTIIDLNPNRLRELDDLFGYQVQTMMSNPLNIAEYVAKSDLVIGAVLIPGAKAPKLVSEEIIKAMRSGSVIVDVAIDQGGIFETIDKVTTHDQPTYTKHGVVHYAVANMPGAVPRTSTIALTNVTLPYILQIAKLGIKEAMLRNGALLLGLNVAGGSITYKAVADDLQLAYKAAEETLDSLS</sequence>
<keyword evidence="9" id="KW-0547">Nucleotide-binding</keyword>
<feature type="binding site" evidence="9">
    <location>
        <position position="202"/>
    </location>
    <ligand>
        <name>NAD(+)</name>
        <dbReference type="ChEBI" id="CHEBI:57540"/>
    </ligand>
</feature>
<dbReference type="PROSITE" id="PS00837">
    <property type="entry name" value="ALADH_PNT_2"/>
    <property type="match status" value="1"/>
</dbReference>
<evidence type="ECO:0000256" key="4">
    <source>
        <dbReference type="ARBA" id="ARBA00023002"/>
    </source>
</evidence>
<dbReference type="InterPro" id="IPR008143">
    <property type="entry name" value="Ala_DH/PNT_CS2"/>
</dbReference>
<dbReference type="Pfam" id="PF05222">
    <property type="entry name" value="AlaDh_PNT_N"/>
    <property type="match status" value="1"/>
</dbReference>
<evidence type="ECO:0000256" key="1">
    <source>
        <dbReference type="ARBA" id="ARBA00005206"/>
    </source>
</evidence>
<evidence type="ECO:0000256" key="2">
    <source>
        <dbReference type="ARBA" id="ARBA00005689"/>
    </source>
</evidence>
<dbReference type="NCBIfam" id="TIGR00518">
    <property type="entry name" value="alaDH"/>
    <property type="match status" value="1"/>
</dbReference>
<comment type="caution">
    <text evidence="12">The sequence shown here is derived from an EMBL/GenBank/DDBJ whole genome shotgun (WGS) entry which is preliminary data.</text>
</comment>
<dbReference type="InterPro" id="IPR007886">
    <property type="entry name" value="AlaDH/PNT_N"/>
</dbReference>
<accession>W4QFK1</accession>
<reference evidence="12" key="1">
    <citation type="journal article" date="2014" name="Genome Announc.">
        <title>Draft Genome Sequences of Three Alkaliphilic Bacillus Strains, Bacillus wakoensis JCM 9140T, Bacillus akibai JCM 9157T, and Bacillus hemicellulosilyticus JCM 9152T.</title>
        <authorList>
            <person name="Yuki M."/>
            <person name="Oshima K."/>
            <person name="Suda W."/>
            <person name="Oshida Y."/>
            <person name="Kitamura K."/>
            <person name="Iida T."/>
            <person name="Hattori M."/>
            <person name="Ohkuma M."/>
        </authorList>
    </citation>
    <scope>NUCLEOTIDE SEQUENCE [LARGE SCALE GENOMIC DNA]</scope>
    <source>
        <strain evidence="12">JCM 9152</strain>
    </source>
</reference>
<dbReference type="CDD" id="cd05305">
    <property type="entry name" value="L-AlaDH"/>
    <property type="match status" value="1"/>
</dbReference>
<keyword evidence="13" id="KW-1185">Reference proteome</keyword>
<dbReference type="PANTHER" id="PTHR42795:SF1">
    <property type="entry name" value="ALANINE DEHYDROGENASE"/>
    <property type="match status" value="1"/>
</dbReference>
<dbReference type="EC" id="1.4.1.1" evidence="3 6"/>
<dbReference type="PIRSF" id="PIRSF000183">
    <property type="entry name" value="Alanine_dh"/>
    <property type="match status" value="1"/>
</dbReference>
<dbReference type="SMART" id="SM01003">
    <property type="entry name" value="AlaDh_PNT_N"/>
    <property type="match status" value="1"/>
</dbReference>
<feature type="domain" description="Alanine dehydrogenase/pyridine nucleotide transhydrogenase N-terminal" evidence="11">
    <location>
        <begin position="4"/>
        <end position="136"/>
    </location>
</feature>
<gene>
    <name evidence="12" type="ORF">JCM9152_2285</name>
</gene>
<evidence type="ECO:0000256" key="3">
    <source>
        <dbReference type="ARBA" id="ARBA00012897"/>
    </source>
</evidence>
<dbReference type="EMBL" id="BAUU01000014">
    <property type="protein sequence ID" value="GAE30861.1"/>
    <property type="molecule type" value="Genomic_DNA"/>
</dbReference>
<feature type="binding site" evidence="9">
    <location>
        <position position="219"/>
    </location>
    <ligand>
        <name>NAD(+)</name>
        <dbReference type="ChEBI" id="CHEBI:57540"/>
    </ligand>
</feature>
<feature type="active site" description="Proton donor/acceptor" evidence="7">
    <location>
        <position position="96"/>
    </location>
</feature>
<feature type="binding site" evidence="9">
    <location>
        <position position="133"/>
    </location>
    <ligand>
        <name>NAD(+)</name>
        <dbReference type="ChEBI" id="CHEBI:57540"/>
    </ligand>
</feature>
<keyword evidence="5 6" id="KW-0520">NAD</keyword>
<dbReference type="InterPro" id="IPR007698">
    <property type="entry name" value="AlaDH/PNT_NAD(H)-bd"/>
</dbReference>
<evidence type="ECO:0000313" key="13">
    <source>
        <dbReference type="Proteomes" id="UP000018895"/>
    </source>
</evidence>
<dbReference type="GO" id="GO:0000166">
    <property type="term" value="F:nucleotide binding"/>
    <property type="evidence" value="ECO:0007669"/>
    <property type="project" value="UniProtKB-KW"/>
</dbReference>
<evidence type="ECO:0000259" key="11">
    <source>
        <dbReference type="SMART" id="SM01003"/>
    </source>
</evidence>
<dbReference type="Pfam" id="PF01262">
    <property type="entry name" value="AlaDh_PNT_C"/>
    <property type="match status" value="1"/>
</dbReference>
<feature type="binding site" evidence="9">
    <location>
        <begin position="298"/>
        <end position="301"/>
    </location>
    <ligand>
        <name>NAD(+)</name>
        <dbReference type="ChEBI" id="CHEBI:57540"/>
    </ligand>
</feature>
<proteinExistence type="inferred from homology"/>
<dbReference type="SUPFAM" id="SSF51735">
    <property type="entry name" value="NAD(P)-binding Rossmann-fold domains"/>
    <property type="match status" value="1"/>
</dbReference>
<dbReference type="InterPro" id="IPR008141">
    <property type="entry name" value="Ala_DH"/>
</dbReference>
<feature type="binding site" evidence="9">
    <location>
        <begin position="266"/>
        <end position="269"/>
    </location>
    <ligand>
        <name>NAD(+)</name>
        <dbReference type="ChEBI" id="CHEBI:57540"/>
    </ligand>
</feature>
<evidence type="ECO:0000259" key="10">
    <source>
        <dbReference type="SMART" id="SM01002"/>
    </source>
</evidence>